<dbReference type="PANTHER" id="PTHR24408:SF58">
    <property type="entry name" value="TRANSCRIPTION FACTOR (TFIIIA), PUTATIVE (AFU_ORTHOLOGUE AFUA_1G05150)-RELATED"/>
    <property type="match status" value="1"/>
</dbReference>
<dbReference type="OrthoDB" id="3535323at2759"/>
<dbReference type="AlphaFoldDB" id="A0A0L0C3F1"/>
<dbReference type="Proteomes" id="UP000037069">
    <property type="component" value="Unassembled WGS sequence"/>
</dbReference>
<keyword evidence="4" id="KW-0862">Zinc</keyword>
<name>A0A0L0C3F1_LUCCU</name>
<comment type="caution">
    <text evidence="9">The sequence shown here is derived from an EMBL/GenBank/DDBJ whole genome shotgun (WGS) entry which is preliminary data.</text>
</comment>
<feature type="coiled-coil region" evidence="6">
    <location>
        <begin position="184"/>
        <end position="211"/>
    </location>
</feature>
<feature type="domain" description="C2H2-type" evidence="8">
    <location>
        <begin position="560"/>
        <end position="587"/>
    </location>
</feature>
<organism evidence="9 10">
    <name type="scientific">Lucilia cuprina</name>
    <name type="common">Green bottle fly</name>
    <name type="synonym">Australian sheep blowfly</name>
    <dbReference type="NCBI Taxonomy" id="7375"/>
    <lineage>
        <taxon>Eukaryota</taxon>
        <taxon>Metazoa</taxon>
        <taxon>Ecdysozoa</taxon>
        <taxon>Arthropoda</taxon>
        <taxon>Hexapoda</taxon>
        <taxon>Insecta</taxon>
        <taxon>Pterygota</taxon>
        <taxon>Neoptera</taxon>
        <taxon>Endopterygota</taxon>
        <taxon>Diptera</taxon>
        <taxon>Brachycera</taxon>
        <taxon>Muscomorpha</taxon>
        <taxon>Oestroidea</taxon>
        <taxon>Calliphoridae</taxon>
        <taxon>Luciliinae</taxon>
        <taxon>Lucilia</taxon>
    </lineage>
</organism>
<keyword evidence="10" id="KW-1185">Reference proteome</keyword>
<feature type="domain" description="C2H2-type" evidence="8">
    <location>
        <begin position="532"/>
        <end position="559"/>
    </location>
</feature>
<accession>A0A0L0C3F1</accession>
<feature type="region of interest" description="Disordered" evidence="7">
    <location>
        <begin position="637"/>
        <end position="694"/>
    </location>
</feature>
<keyword evidence="1" id="KW-0479">Metal-binding</keyword>
<dbReference type="EMBL" id="JRES01000955">
    <property type="protein sequence ID" value="KNC26767.1"/>
    <property type="molecule type" value="Genomic_DNA"/>
</dbReference>
<dbReference type="GO" id="GO:0043565">
    <property type="term" value="F:sequence-specific DNA binding"/>
    <property type="evidence" value="ECO:0007669"/>
    <property type="project" value="TreeGrafter"/>
</dbReference>
<evidence type="ECO:0000256" key="7">
    <source>
        <dbReference type="SAM" id="MobiDB-lite"/>
    </source>
</evidence>
<evidence type="ECO:0000256" key="4">
    <source>
        <dbReference type="ARBA" id="ARBA00022833"/>
    </source>
</evidence>
<evidence type="ECO:0000256" key="2">
    <source>
        <dbReference type="ARBA" id="ARBA00022737"/>
    </source>
</evidence>
<dbReference type="PANTHER" id="PTHR24408">
    <property type="entry name" value="ZINC FINGER PROTEIN"/>
    <property type="match status" value="1"/>
</dbReference>
<dbReference type="OMA" id="LRITQHM"/>
<keyword evidence="3 5" id="KW-0863">Zinc-finger</keyword>
<gene>
    <name evidence="9" type="ORF">FF38_06345</name>
</gene>
<feature type="region of interest" description="Disordered" evidence="7">
    <location>
        <begin position="119"/>
        <end position="146"/>
    </location>
</feature>
<evidence type="ECO:0000313" key="10">
    <source>
        <dbReference type="Proteomes" id="UP000037069"/>
    </source>
</evidence>
<evidence type="ECO:0000313" key="9">
    <source>
        <dbReference type="EMBL" id="KNC26767.1"/>
    </source>
</evidence>
<sequence>MNNIKLEDIEHTSNGDHIYAEKQTCVLEENDTQCGHVFYNEITRLLKFYCSYCRETYDNIEYFCQHLSEHLKEETHEEMEGPEDEQEFMTPEEEEGLLEEENEVEFLADLEEECIDKTLGSEKEINELDISSYPQTQTEDDDDEDTRDAFEFDEELDKQSLNTDISGHNFGRDDLPLEHDLNNTEMLIEEIEDAEEIRAEVEQEMRDNLTEDNSFILLTDNTTLKDTKISTLASSSSPDKVKSGNSFEECFINETNIDKIRSEGVCVLKEKGPKEQRNRPMHKKRTNIQDLLRLKRRRKKVTTVKVIAVKNRIAELYERIQNEQQKSQQIFSSDLLNAQHEQETQDAIESLIDNNEIVTTTKLNPATQTAESIANTSEVTRKIIGETVITLIPEGTKIPNKLPSPVSKTVDNDLVKSELRPLNPGRYNHYREKEEEGKNKLAVCPACGKTFRSHFSLTIHKRIHYLESDSSVKLAHKCSDCDELFNKLSQLKHHVESVHYPDGFICKICNRQLSSLSLLERHMVKVHLDRPFNCKQCNKNFSDPLTFEEHLASHNSGQVFKCSTCGRKYSTEYFLMEHMRNHKEQVPQTCVVCGKVTLRITQHMKIHTPRPKRLLSCSVCGKVFNFSSGLSHHFKIMHKLPRPPPKPKKEQSNQTIKRKRRPRSNEMRSMNRKKQLTLNSSESESTFQQIPSNKYTPQIIEEQIEIPQHEVFDNAVTGNSYLNLQTTQSVNITNPSQSYITLRNNHQQVLPASELQPAGDVVINHKEEEAKRVIVELIQNSTYTSFYPDNFSSVLEVTPPIAREETISAVNSIVHDC</sequence>
<dbReference type="InterPro" id="IPR013087">
    <property type="entry name" value="Znf_C2H2_type"/>
</dbReference>
<evidence type="ECO:0000256" key="1">
    <source>
        <dbReference type="ARBA" id="ARBA00022723"/>
    </source>
</evidence>
<evidence type="ECO:0000256" key="6">
    <source>
        <dbReference type="SAM" id="Coils"/>
    </source>
</evidence>
<reference evidence="9 10" key="1">
    <citation type="journal article" date="2015" name="Nat. Commun.">
        <title>Lucilia cuprina genome unlocks parasitic fly biology to underpin future interventions.</title>
        <authorList>
            <person name="Anstead C.A."/>
            <person name="Korhonen P.K."/>
            <person name="Young N.D."/>
            <person name="Hall R.S."/>
            <person name="Jex A.R."/>
            <person name="Murali S.C."/>
            <person name="Hughes D.S."/>
            <person name="Lee S.F."/>
            <person name="Perry T."/>
            <person name="Stroehlein A.J."/>
            <person name="Ansell B.R."/>
            <person name="Breugelmans B."/>
            <person name="Hofmann A."/>
            <person name="Qu J."/>
            <person name="Dugan S."/>
            <person name="Lee S.L."/>
            <person name="Chao H."/>
            <person name="Dinh H."/>
            <person name="Han Y."/>
            <person name="Doddapaneni H.V."/>
            <person name="Worley K.C."/>
            <person name="Muzny D.M."/>
            <person name="Ioannidis P."/>
            <person name="Waterhouse R.M."/>
            <person name="Zdobnov E.M."/>
            <person name="James P.J."/>
            <person name="Bagnall N.H."/>
            <person name="Kotze A.C."/>
            <person name="Gibbs R.A."/>
            <person name="Richards S."/>
            <person name="Batterham P."/>
            <person name="Gasser R.B."/>
        </authorList>
    </citation>
    <scope>NUCLEOTIDE SEQUENCE [LARGE SCALE GENOMIC DNA]</scope>
    <source>
        <strain evidence="9 10">LS</strain>
        <tissue evidence="9">Full body</tissue>
    </source>
</reference>
<proteinExistence type="predicted"/>
<evidence type="ECO:0000256" key="5">
    <source>
        <dbReference type="PROSITE-ProRule" id="PRU00042"/>
    </source>
</evidence>
<feature type="domain" description="C2H2-type" evidence="8">
    <location>
        <begin position="615"/>
        <end position="643"/>
    </location>
</feature>
<dbReference type="Pfam" id="PF13912">
    <property type="entry name" value="zf-C2H2_6"/>
    <property type="match status" value="1"/>
</dbReference>
<keyword evidence="2" id="KW-0677">Repeat</keyword>
<dbReference type="GO" id="GO:0000981">
    <property type="term" value="F:DNA-binding transcription factor activity, RNA polymerase II-specific"/>
    <property type="evidence" value="ECO:0007669"/>
    <property type="project" value="TreeGrafter"/>
</dbReference>
<feature type="domain" description="C2H2-type" evidence="8">
    <location>
        <begin position="442"/>
        <end position="469"/>
    </location>
</feature>
<feature type="domain" description="C2H2-type" evidence="8">
    <location>
        <begin position="476"/>
        <end position="499"/>
    </location>
</feature>
<dbReference type="Pfam" id="PF00096">
    <property type="entry name" value="zf-C2H2"/>
    <property type="match status" value="3"/>
</dbReference>
<feature type="domain" description="C2H2-type" evidence="8">
    <location>
        <begin position="504"/>
        <end position="527"/>
    </location>
</feature>
<evidence type="ECO:0000256" key="3">
    <source>
        <dbReference type="ARBA" id="ARBA00022771"/>
    </source>
</evidence>
<protein>
    <recommendedName>
        <fullName evidence="8">C2H2-type domain-containing protein</fullName>
    </recommendedName>
</protein>
<dbReference type="GO" id="GO:0005634">
    <property type="term" value="C:nucleus"/>
    <property type="evidence" value="ECO:0007669"/>
    <property type="project" value="TreeGrafter"/>
</dbReference>
<feature type="compositionally biased region" description="Polar residues" evidence="7">
    <location>
        <begin position="676"/>
        <end position="694"/>
    </location>
</feature>
<dbReference type="SUPFAM" id="SSF57667">
    <property type="entry name" value="beta-beta-alpha zinc fingers"/>
    <property type="match status" value="3"/>
</dbReference>
<evidence type="ECO:0000259" key="8">
    <source>
        <dbReference type="PROSITE" id="PS50157"/>
    </source>
</evidence>
<dbReference type="PROSITE" id="PS00028">
    <property type="entry name" value="ZINC_FINGER_C2H2_1"/>
    <property type="match status" value="7"/>
</dbReference>
<dbReference type="Gene3D" id="3.30.160.60">
    <property type="entry name" value="Classic Zinc Finger"/>
    <property type="match status" value="4"/>
</dbReference>
<dbReference type="SMART" id="SM00355">
    <property type="entry name" value="ZnF_C2H2"/>
    <property type="match status" value="8"/>
</dbReference>
<dbReference type="GO" id="GO:0008270">
    <property type="term" value="F:zinc ion binding"/>
    <property type="evidence" value="ECO:0007669"/>
    <property type="project" value="UniProtKB-KW"/>
</dbReference>
<dbReference type="PROSITE" id="PS50157">
    <property type="entry name" value="ZINC_FINGER_C2H2_2"/>
    <property type="match status" value="6"/>
</dbReference>
<dbReference type="InterPro" id="IPR036236">
    <property type="entry name" value="Znf_C2H2_sf"/>
</dbReference>
<keyword evidence="6" id="KW-0175">Coiled coil</keyword>